<dbReference type="Proteomes" id="UP000500767">
    <property type="component" value="Chromosome"/>
</dbReference>
<dbReference type="Pfam" id="PF06745">
    <property type="entry name" value="ATPase"/>
    <property type="match status" value="2"/>
</dbReference>
<dbReference type="InterPro" id="IPR030665">
    <property type="entry name" value="KaiC"/>
</dbReference>
<dbReference type="InterPro" id="IPR010624">
    <property type="entry name" value="KaiC_dom"/>
</dbReference>
<keyword evidence="2" id="KW-0597">Phosphoprotein</keyword>
<evidence type="ECO:0000313" key="8">
    <source>
        <dbReference type="EMBL" id="QKE91220.1"/>
    </source>
</evidence>
<protein>
    <recommendedName>
        <fullName evidence="1">non-specific serine/threonine protein kinase</fullName>
        <ecNumber evidence="1">2.7.11.1</ecNumber>
    </recommendedName>
</protein>
<evidence type="ECO:0000256" key="5">
    <source>
        <dbReference type="ARBA" id="ARBA00022777"/>
    </source>
</evidence>
<dbReference type="InterPro" id="IPR003593">
    <property type="entry name" value="AAA+_ATPase"/>
</dbReference>
<keyword evidence="6" id="KW-0378">Hydrolase</keyword>
<dbReference type="GO" id="GO:0005524">
    <property type="term" value="F:ATP binding"/>
    <property type="evidence" value="ECO:0007669"/>
    <property type="project" value="InterPro"/>
</dbReference>
<dbReference type="GO" id="GO:0016787">
    <property type="term" value="F:hydrolase activity"/>
    <property type="evidence" value="ECO:0007669"/>
    <property type="project" value="UniProtKB-KW"/>
</dbReference>
<dbReference type="PROSITE" id="PS51146">
    <property type="entry name" value="KAIC"/>
    <property type="match status" value="2"/>
</dbReference>
<dbReference type="KEGG" id="lck:HN018_15260"/>
<keyword evidence="8" id="KW-0723">Serine/threonine-protein kinase</keyword>
<dbReference type="PANTHER" id="PTHR42926">
    <property type="match status" value="1"/>
</dbReference>
<dbReference type="SUPFAM" id="SSF52540">
    <property type="entry name" value="P-loop containing nucleoside triphosphate hydrolases"/>
    <property type="match status" value="2"/>
</dbReference>
<name>A0A6M8HSB1_9PROT</name>
<dbReference type="PANTHER" id="PTHR42926:SF1">
    <property type="entry name" value="CIRCADIAN CLOCK OSCILLATOR PROTEIN KAIC 1"/>
    <property type="match status" value="1"/>
</dbReference>
<proteinExistence type="predicted"/>
<dbReference type="EMBL" id="CP053708">
    <property type="protein sequence ID" value="QKE91220.1"/>
    <property type="molecule type" value="Genomic_DNA"/>
</dbReference>
<dbReference type="GO" id="GO:0004674">
    <property type="term" value="F:protein serine/threonine kinase activity"/>
    <property type="evidence" value="ECO:0007669"/>
    <property type="project" value="UniProtKB-KW"/>
</dbReference>
<accession>A0A6M8HSB1</accession>
<evidence type="ECO:0000256" key="2">
    <source>
        <dbReference type="ARBA" id="ARBA00022553"/>
    </source>
</evidence>
<gene>
    <name evidence="8" type="ORF">HN018_15260</name>
</gene>
<evidence type="ECO:0000256" key="3">
    <source>
        <dbReference type="ARBA" id="ARBA00022679"/>
    </source>
</evidence>
<evidence type="ECO:0000256" key="1">
    <source>
        <dbReference type="ARBA" id="ARBA00012513"/>
    </source>
</evidence>
<feature type="domain" description="KaiC" evidence="7">
    <location>
        <begin position="242"/>
        <end position="475"/>
    </location>
</feature>
<keyword evidence="9" id="KW-1185">Reference proteome</keyword>
<keyword evidence="4" id="KW-0677">Repeat</keyword>
<dbReference type="SMART" id="SM00382">
    <property type="entry name" value="AAA"/>
    <property type="match status" value="2"/>
</dbReference>
<dbReference type="InterPro" id="IPR051347">
    <property type="entry name" value="Circadian_clock_KaiC-rel"/>
</dbReference>
<dbReference type="AlphaFoldDB" id="A0A6M8HSB1"/>
<dbReference type="Gene3D" id="3.40.50.300">
    <property type="entry name" value="P-loop containing nucleotide triphosphate hydrolases"/>
    <property type="match status" value="2"/>
</dbReference>
<dbReference type="EC" id="2.7.11.1" evidence="1"/>
<organism evidence="8 9">
    <name type="scientific">Lichenicola cladoniae</name>
    <dbReference type="NCBI Taxonomy" id="1484109"/>
    <lineage>
        <taxon>Bacteria</taxon>
        <taxon>Pseudomonadati</taxon>
        <taxon>Pseudomonadota</taxon>
        <taxon>Alphaproteobacteria</taxon>
        <taxon>Acetobacterales</taxon>
        <taxon>Acetobacteraceae</taxon>
        <taxon>Lichenicola</taxon>
    </lineage>
</organism>
<dbReference type="PIRSF" id="PIRSF039117">
    <property type="entry name" value="KaiC"/>
    <property type="match status" value="1"/>
</dbReference>
<evidence type="ECO:0000313" key="9">
    <source>
        <dbReference type="Proteomes" id="UP000500767"/>
    </source>
</evidence>
<dbReference type="InterPro" id="IPR027417">
    <property type="entry name" value="P-loop_NTPase"/>
</dbReference>
<sequence length="482" mass="51864">MDDLERLKSGVPGLDLILGGGMVVGSSYIVQGRPGSGKTILANQIAFHQAEQGHKILFATFLAESHERLFQFLSTLSFFDPGHVGTNIQFVSALDAIETDGLAEVVTLLRREIGRQKSTLLIVDGMTNIQPRDGGLLDGKRFIAGLQAHASFAGCTVLFLTNSRIGEDSPELTMVDGIIEMGEDLIGSRSVRRIQLRKTRGSAALSGLHELEITSDGITIHPRLEAVFNYPSIADSVVGGTGRLESGIPTLDEMVGGGLPRASSTLMLGPSGCGKTTMGLAFLQSCTPQEPGILFGLYETPSRLMLKARSVGMALQPLVESGALHLVWQPPTERLLDALGHRLLDAVRTTGAKRVFIDSLSAIARSATIPGRSVAFFTSLMNELRARDVLVLASWEMRELFGGDLQTPTPELSGVMDNLLLMRFLELRAELRRVVSVLKVRDSAYDPSLRELVITDTGVALTKTLDQVAAIMSGSAQPPGHR</sequence>
<dbReference type="RefSeq" id="WP_171833256.1">
    <property type="nucleotide sequence ID" value="NZ_CP053708.1"/>
</dbReference>
<evidence type="ECO:0000256" key="6">
    <source>
        <dbReference type="ARBA" id="ARBA00022801"/>
    </source>
</evidence>
<dbReference type="InterPro" id="IPR014774">
    <property type="entry name" value="KaiC-like_dom"/>
</dbReference>
<evidence type="ECO:0000256" key="4">
    <source>
        <dbReference type="ARBA" id="ARBA00022737"/>
    </source>
</evidence>
<reference evidence="8 9" key="1">
    <citation type="journal article" date="2014" name="World J. Microbiol. Biotechnol.">
        <title>Biodiversity and physiological characteristics of Antarctic and Arctic lichens-associated bacteria.</title>
        <authorList>
            <person name="Lee Y.M."/>
            <person name="Kim E.H."/>
            <person name="Lee H.K."/>
            <person name="Hong S.G."/>
        </authorList>
    </citation>
    <scope>NUCLEOTIDE SEQUENCE [LARGE SCALE GENOMIC DNA]</scope>
    <source>
        <strain evidence="8 9">PAMC 26569</strain>
    </source>
</reference>
<keyword evidence="3" id="KW-0808">Transferase</keyword>
<feature type="domain" description="KaiC" evidence="7">
    <location>
        <begin position="5"/>
        <end position="234"/>
    </location>
</feature>
<dbReference type="CDD" id="cd01124">
    <property type="entry name" value="KaiC-like"/>
    <property type="match status" value="1"/>
</dbReference>
<keyword evidence="5 8" id="KW-0418">Kinase</keyword>
<evidence type="ECO:0000259" key="7">
    <source>
        <dbReference type="PROSITE" id="PS51146"/>
    </source>
</evidence>